<sequence>MIILRSRSLIIPNDEYNLGNDYDTNTATRVFQLDRVMEGIDLANLMFKLDLTYADGTSDTLALDSEVTDDKINLTWTVTKNQLHVPGTVVVQIRALNVDGNMKWTSYIGAFFVEASMFGSADYNGKLSEVEQFEVAIKSEKERVQNEKVRQDAEAERVQAEAERKSAEEERKTAEAERKSAETARSNAETARESAETEREEWYNSAKTNFDAAIASGDKAERIANSLETNVEANMKAAAASATAAAGSASAAAGSANEAKEYSQNWSALDQKVTKNANDIAATNNNLGNLFILKDYPFDSIMYVDNTVHGFYSCGPNLKNLPVSTYGMALVCQNQPGKWIFIIFIPTSADTIYVNFYNGYSGDSAGWTGWNSVPLSKKQ</sequence>
<feature type="compositionally biased region" description="Basic and acidic residues" evidence="1">
    <location>
        <begin position="190"/>
        <end position="202"/>
    </location>
</feature>
<protein>
    <recommendedName>
        <fullName evidence="3">BppU N-terminal domain-containing protein</fullName>
    </recommendedName>
</protein>
<organism evidence="2">
    <name type="scientific">Phage sp. ctXnn1</name>
    <dbReference type="NCBI Taxonomy" id="2826749"/>
    <lineage>
        <taxon>Viruses</taxon>
    </lineage>
</organism>
<accession>A0A8S5NA54</accession>
<dbReference type="EMBL" id="BK015108">
    <property type="protein sequence ID" value="DAD91271.1"/>
    <property type="molecule type" value="Genomic_DNA"/>
</dbReference>
<reference evidence="2" key="1">
    <citation type="journal article" date="2021" name="Proc. Natl. Acad. Sci. U.S.A.">
        <title>A Catalog of Tens of Thousands of Viruses from Human Metagenomes Reveals Hidden Associations with Chronic Diseases.</title>
        <authorList>
            <person name="Tisza M.J."/>
            <person name="Buck C.B."/>
        </authorList>
    </citation>
    <scope>NUCLEOTIDE SEQUENCE</scope>
    <source>
        <strain evidence="2">CtXnn1</strain>
    </source>
</reference>
<feature type="compositionally biased region" description="Basic and acidic residues" evidence="1">
    <location>
        <begin position="142"/>
        <end position="182"/>
    </location>
</feature>
<feature type="region of interest" description="Disordered" evidence="1">
    <location>
        <begin position="142"/>
        <end position="203"/>
    </location>
</feature>
<evidence type="ECO:0000256" key="1">
    <source>
        <dbReference type="SAM" id="MobiDB-lite"/>
    </source>
</evidence>
<evidence type="ECO:0008006" key="3">
    <source>
        <dbReference type="Google" id="ProtNLM"/>
    </source>
</evidence>
<proteinExistence type="predicted"/>
<name>A0A8S5NA54_9VIRU</name>
<evidence type="ECO:0000313" key="2">
    <source>
        <dbReference type="EMBL" id="DAD91271.1"/>
    </source>
</evidence>